<dbReference type="Proteomes" id="UP000000709">
    <property type="component" value="Unassembled WGS sequence"/>
</dbReference>
<dbReference type="SMART" id="SM00055">
    <property type="entry name" value="FCH"/>
    <property type="match status" value="1"/>
</dbReference>
<dbReference type="PROSITE" id="PS51741">
    <property type="entry name" value="F_BAR"/>
    <property type="match status" value="1"/>
</dbReference>
<dbReference type="OrthoDB" id="27823at2759"/>
<evidence type="ECO:0000256" key="4">
    <source>
        <dbReference type="ARBA" id="ARBA00022553"/>
    </source>
</evidence>
<dbReference type="GO" id="GO:0030036">
    <property type="term" value="P:actin cytoskeleton organization"/>
    <property type="evidence" value="ECO:0007669"/>
    <property type="project" value="UniProtKB-ARBA"/>
</dbReference>
<keyword evidence="2 6" id="KW-0728">SH3 domain</keyword>
<evidence type="ECO:0000256" key="8">
    <source>
        <dbReference type="SAM" id="MobiDB-lite"/>
    </source>
</evidence>
<evidence type="ECO:0000256" key="6">
    <source>
        <dbReference type="PROSITE-ProRule" id="PRU00192"/>
    </source>
</evidence>
<accession>G3ASA9</accession>
<evidence type="ECO:0000313" key="12">
    <source>
        <dbReference type="Proteomes" id="UP000000709"/>
    </source>
</evidence>
<dbReference type="STRING" id="619300.G3ASA9"/>
<dbReference type="PANTHER" id="PTHR23065">
    <property type="entry name" value="PROLINE-SERINE-THREONINE PHOSPHATASE INTERACTING PROTEIN 1"/>
    <property type="match status" value="1"/>
</dbReference>
<feature type="compositionally biased region" description="Polar residues" evidence="8">
    <location>
        <begin position="512"/>
        <end position="523"/>
    </location>
</feature>
<keyword evidence="3" id="KW-0963">Cytoplasm</keyword>
<sequence length="656" mass="75821">MTRTTLAPPRNGGGRESQFVNNFWGSGDYGYTTIQTRIKDSLRTMQELIDFYQEKIHVEKEYCKKLEKLSNKYPIGTHETGTLRKSLDKLNVENEHMIQNTYKFVKSIDEINLVKLKNFQGVYSKKVNKLQHHMNKVLMKKQDAWKHLEIVKNNYRQDCIKIKQFKLLQQTTWGKELEKHQRDYQKVNSSISTTRKNYQIALASYNEINDIYIKDWKISLNDYYKLELERIQTCKVNCFNYCNNIATLCVDNDQSVDLARTVFAQIQPPWDLQEFSNNYGTGDKIYQGCAFVEYMNGEEEKPIEYLLSNVNNPDHVPILSRTYSTYSSASHGVVHTNANNNHVTNTNNNPNTHVTKQLPPIAPLAPLDIAKPKTPSPTRKQPPEIETKSNVHQDVFSLKDRETHDSDEEDFARSNGSSNYSNPTTYSNYSTNSNNSEQRHWASPRRKEKQLQQVQEQITRRATNEFSNLMKKPIPNLSKPDTSPTKVPVIKDFSIDFIAKALEDLNSGGNGDVNQFRRSVRSQAESKRESYQTEPTTPVRPQSDFVDDRHETATRYESINFNSPVKKSTKSFLNLHAMINRTPANQKPFIGKARAKYSFTPQSDGELLFKKGWNMYIIYKQEDNWYVCELGNNCEDHEGLIGLVPGNYLIEGDDLF</sequence>
<dbReference type="SUPFAM" id="SSF103657">
    <property type="entry name" value="BAR/IMD domain-like"/>
    <property type="match status" value="1"/>
</dbReference>
<dbReference type="InterPro" id="IPR001060">
    <property type="entry name" value="FCH_dom"/>
</dbReference>
<name>G3ASA9_SPAPN</name>
<dbReference type="GeneID" id="18870396"/>
<feature type="compositionally biased region" description="Low complexity" evidence="8">
    <location>
        <begin position="337"/>
        <end position="373"/>
    </location>
</feature>
<dbReference type="InterPro" id="IPR036028">
    <property type="entry name" value="SH3-like_dom_sf"/>
</dbReference>
<evidence type="ECO:0000259" key="10">
    <source>
        <dbReference type="PROSITE" id="PS51741"/>
    </source>
</evidence>
<dbReference type="InterPro" id="IPR027267">
    <property type="entry name" value="AH/BAR_dom_sf"/>
</dbReference>
<protein>
    <recommendedName>
        <fullName evidence="13">SH3 domain-containing protein</fullName>
    </recommendedName>
</protein>
<dbReference type="InterPro" id="IPR001452">
    <property type="entry name" value="SH3_domain"/>
</dbReference>
<evidence type="ECO:0008006" key="13">
    <source>
        <dbReference type="Google" id="ProtNLM"/>
    </source>
</evidence>
<dbReference type="Pfam" id="PF00018">
    <property type="entry name" value="SH3_1"/>
    <property type="match status" value="1"/>
</dbReference>
<evidence type="ECO:0000256" key="7">
    <source>
        <dbReference type="PROSITE-ProRule" id="PRU01077"/>
    </source>
</evidence>
<dbReference type="Pfam" id="PF00611">
    <property type="entry name" value="FCH"/>
    <property type="match status" value="1"/>
</dbReference>
<dbReference type="OMA" id="RFAKSWN"/>
<dbReference type="PROSITE" id="PS50002">
    <property type="entry name" value="SH3"/>
    <property type="match status" value="1"/>
</dbReference>
<feature type="region of interest" description="Disordered" evidence="8">
    <location>
        <begin position="506"/>
        <end position="544"/>
    </location>
</feature>
<dbReference type="SMART" id="SM00326">
    <property type="entry name" value="SH3"/>
    <property type="match status" value="1"/>
</dbReference>
<dbReference type="GO" id="GO:0005543">
    <property type="term" value="F:phospholipid binding"/>
    <property type="evidence" value="ECO:0007669"/>
    <property type="project" value="TreeGrafter"/>
</dbReference>
<feature type="compositionally biased region" description="Low complexity" evidence="8">
    <location>
        <begin position="414"/>
        <end position="436"/>
    </location>
</feature>
<dbReference type="Gene3D" id="2.30.30.40">
    <property type="entry name" value="SH3 Domains"/>
    <property type="match status" value="1"/>
</dbReference>
<evidence type="ECO:0000259" key="9">
    <source>
        <dbReference type="PROSITE" id="PS50002"/>
    </source>
</evidence>
<dbReference type="HOGENOM" id="CLU_380874_0_0_1"/>
<keyword evidence="4" id="KW-0597">Phosphoprotein</keyword>
<dbReference type="AlphaFoldDB" id="G3ASA9"/>
<keyword evidence="5" id="KW-0206">Cytoskeleton</keyword>
<dbReference type="Gene3D" id="1.20.1270.60">
    <property type="entry name" value="Arfaptin homology (AH) domain/BAR domain"/>
    <property type="match status" value="1"/>
</dbReference>
<dbReference type="SUPFAM" id="SSF50044">
    <property type="entry name" value="SH3-domain"/>
    <property type="match status" value="1"/>
</dbReference>
<feature type="domain" description="SH3" evidence="9">
    <location>
        <begin position="588"/>
        <end position="654"/>
    </location>
</feature>
<proteinExistence type="predicted"/>
<dbReference type="InParanoid" id="G3ASA9"/>
<organism evidence="12">
    <name type="scientific">Spathaspora passalidarum (strain NRRL Y-27907 / 11-Y1)</name>
    <dbReference type="NCBI Taxonomy" id="619300"/>
    <lineage>
        <taxon>Eukaryota</taxon>
        <taxon>Fungi</taxon>
        <taxon>Dikarya</taxon>
        <taxon>Ascomycota</taxon>
        <taxon>Saccharomycotina</taxon>
        <taxon>Pichiomycetes</taxon>
        <taxon>Debaryomycetaceae</taxon>
        <taxon>Spathaspora</taxon>
    </lineage>
</organism>
<comment type="subcellular location">
    <subcellularLocation>
        <location evidence="1">Cytoplasm</location>
        <location evidence="1">Cytoskeleton</location>
    </subcellularLocation>
</comment>
<dbReference type="GO" id="GO:0120104">
    <property type="term" value="C:mitotic actomyosin contractile ring, proximal layer"/>
    <property type="evidence" value="ECO:0007669"/>
    <property type="project" value="TreeGrafter"/>
</dbReference>
<dbReference type="PANTHER" id="PTHR23065:SF7">
    <property type="entry name" value="NOSTRIN, ISOFORM H"/>
    <property type="match status" value="1"/>
</dbReference>
<dbReference type="KEGG" id="spaa:SPAPADRAFT_141736"/>
<dbReference type="GO" id="GO:0009898">
    <property type="term" value="C:cytoplasmic side of plasma membrane"/>
    <property type="evidence" value="ECO:0007669"/>
    <property type="project" value="TreeGrafter"/>
</dbReference>
<dbReference type="EMBL" id="GL996504">
    <property type="protein sequence ID" value="EGW30649.1"/>
    <property type="molecule type" value="Genomic_DNA"/>
</dbReference>
<evidence type="ECO:0000256" key="1">
    <source>
        <dbReference type="ARBA" id="ARBA00004245"/>
    </source>
</evidence>
<dbReference type="CDD" id="cd00174">
    <property type="entry name" value="SH3"/>
    <property type="match status" value="1"/>
</dbReference>
<keyword evidence="7" id="KW-0175">Coiled coil</keyword>
<feature type="compositionally biased region" description="Basic and acidic residues" evidence="8">
    <location>
        <begin position="381"/>
        <end position="404"/>
    </location>
</feature>
<dbReference type="InterPro" id="IPR031160">
    <property type="entry name" value="F_BAR_dom"/>
</dbReference>
<evidence type="ECO:0000256" key="3">
    <source>
        <dbReference type="ARBA" id="ARBA00022490"/>
    </source>
</evidence>
<dbReference type="eggNOG" id="KOG2398">
    <property type="taxonomic scope" value="Eukaryota"/>
</dbReference>
<feature type="domain" description="F-BAR" evidence="10">
    <location>
        <begin position="17"/>
        <end position="271"/>
    </location>
</feature>
<reference evidence="11 12" key="1">
    <citation type="journal article" date="2011" name="Proc. Natl. Acad. Sci. U.S.A.">
        <title>Comparative genomics of xylose-fermenting fungi for enhanced biofuel production.</title>
        <authorList>
            <person name="Wohlbach D.J."/>
            <person name="Kuo A."/>
            <person name="Sato T.K."/>
            <person name="Potts K.M."/>
            <person name="Salamov A.A."/>
            <person name="LaButti K.M."/>
            <person name="Sun H."/>
            <person name="Clum A."/>
            <person name="Pangilinan J.L."/>
            <person name="Lindquist E.A."/>
            <person name="Lucas S."/>
            <person name="Lapidus A."/>
            <person name="Jin M."/>
            <person name="Gunawan C."/>
            <person name="Balan V."/>
            <person name="Dale B.E."/>
            <person name="Jeffries T.W."/>
            <person name="Zinkel R."/>
            <person name="Barry K.W."/>
            <person name="Grigoriev I.V."/>
            <person name="Gasch A.P."/>
        </authorList>
    </citation>
    <scope>NUCLEOTIDE SEQUENCE [LARGE SCALE GENOMIC DNA]</scope>
    <source>
        <strain evidence="12">NRRL Y-27907 / 11-Y1</strain>
    </source>
</reference>
<keyword evidence="12" id="KW-1185">Reference proteome</keyword>
<gene>
    <name evidence="11" type="ORF">SPAPADRAFT_141736</name>
</gene>
<evidence type="ECO:0000313" key="11">
    <source>
        <dbReference type="EMBL" id="EGW30649.1"/>
    </source>
</evidence>
<dbReference type="RefSeq" id="XP_007376682.1">
    <property type="nucleotide sequence ID" value="XM_007376620.1"/>
</dbReference>
<feature type="region of interest" description="Disordered" evidence="8">
    <location>
        <begin position="337"/>
        <end position="457"/>
    </location>
</feature>
<evidence type="ECO:0000256" key="2">
    <source>
        <dbReference type="ARBA" id="ARBA00022443"/>
    </source>
</evidence>
<evidence type="ECO:0000256" key="5">
    <source>
        <dbReference type="ARBA" id="ARBA00023212"/>
    </source>
</evidence>